<dbReference type="Proteomes" id="UP000478008">
    <property type="component" value="Unassembled WGS sequence"/>
</dbReference>
<dbReference type="AlphaFoldDB" id="A0A7D9H051"/>
<dbReference type="PANTHER" id="PTHR47573">
    <property type="entry name" value="PROTEIN AF-9 HOMOLOG"/>
    <property type="match status" value="1"/>
</dbReference>
<evidence type="ECO:0000256" key="6">
    <source>
        <dbReference type="SAM" id="Coils"/>
    </source>
</evidence>
<keyword evidence="4 5" id="KW-0539">Nucleus</keyword>
<keyword evidence="6" id="KW-0175">Coiled coil</keyword>
<dbReference type="InterPro" id="IPR055129">
    <property type="entry name" value="YEATS_dom"/>
</dbReference>
<dbReference type="GO" id="GO:0005634">
    <property type="term" value="C:nucleus"/>
    <property type="evidence" value="ECO:0007669"/>
    <property type="project" value="UniProtKB-SubCell"/>
</dbReference>
<dbReference type="Proteomes" id="UP000568158">
    <property type="component" value="Unassembled WGS sequence"/>
</dbReference>
<protein>
    <recommendedName>
        <fullName evidence="1">Protein AF-9 homolog</fullName>
    </recommendedName>
</protein>
<reference evidence="9 10" key="1">
    <citation type="submission" date="2019-07" db="EMBL/GenBank/DDBJ databases">
        <authorList>
            <person name="Friedrich A."/>
            <person name="Schacherer J."/>
        </authorList>
    </citation>
    <scope>NUCLEOTIDE SEQUENCE [LARGE SCALE GENOMIC DNA]</scope>
</reference>
<dbReference type="Gene3D" id="2.60.40.1970">
    <property type="entry name" value="YEATS domain"/>
    <property type="match status" value="1"/>
</dbReference>
<feature type="domain" description="YEATS" evidence="7">
    <location>
        <begin position="8"/>
        <end position="166"/>
    </location>
</feature>
<dbReference type="PANTHER" id="PTHR47573:SF1">
    <property type="entry name" value="PROTEIN AF-9 HOMOLOG"/>
    <property type="match status" value="1"/>
</dbReference>
<keyword evidence="10" id="KW-1185">Reference proteome</keyword>
<evidence type="ECO:0000256" key="5">
    <source>
        <dbReference type="PROSITE-ProRule" id="PRU00376"/>
    </source>
</evidence>
<keyword evidence="3" id="KW-0804">Transcription</keyword>
<dbReference type="GO" id="GO:0006355">
    <property type="term" value="P:regulation of DNA-templated transcription"/>
    <property type="evidence" value="ECO:0007669"/>
    <property type="project" value="InterPro"/>
</dbReference>
<dbReference type="PROSITE" id="PS51037">
    <property type="entry name" value="YEATS"/>
    <property type="match status" value="1"/>
</dbReference>
<reference evidence="8 11" key="2">
    <citation type="journal article" date="2020" name="Appl. Microbiol. Biotechnol.">
        <title>Targeted gene deletion in Brettanomyces bruxellensis with an expression-free CRISPR-Cas9 system.</title>
        <authorList>
            <person name="Varela C."/>
            <person name="Bartel C."/>
            <person name="Onetto C."/>
            <person name="Borneman A."/>
        </authorList>
    </citation>
    <scope>NUCLEOTIDE SEQUENCE [LARGE SCALE GENOMIC DNA]</scope>
    <source>
        <strain evidence="8 11">AWRI1613</strain>
    </source>
</reference>
<dbReference type="InterPro" id="IPR038704">
    <property type="entry name" value="YEAST_sf"/>
</dbReference>
<dbReference type="InterPro" id="IPR005033">
    <property type="entry name" value="YEATS"/>
</dbReference>
<dbReference type="CDD" id="cd16908">
    <property type="entry name" value="YEATS_Yaf9_like"/>
    <property type="match status" value="1"/>
</dbReference>
<evidence type="ECO:0000256" key="4">
    <source>
        <dbReference type="ARBA" id="ARBA00023242"/>
    </source>
</evidence>
<evidence type="ECO:0000313" key="9">
    <source>
        <dbReference type="EMBL" id="VUG18362.1"/>
    </source>
</evidence>
<evidence type="ECO:0000256" key="2">
    <source>
        <dbReference type="ARBA" id="ARBA00023015"/>
    </source>
</evidence>
<keyword evidence="2" id="KW-0805">Transcription regulation</keyword>
<dbReference type="EMBL" id="JABCYN010000041">
    <property type="protein sequence ID" value="KAF6007522.1"/>
    <property type="molecule type" value="Genomic_DNA"/>
</dbReference>
<evidence type="ECO:0000313" key="10">
    <source>
        <dbReference type="Proteomes" id="UP000478008"/>
    </source>
</evidence>
<evidence type="ECO:0000313" key="11">
    <source>
        <dbReference type="Proteomes" id="UP000568158"/>
    </source>
</evidence>
<name>A0A7D9H051_DEKBR</name>
<comment type="subcellular location">
    <subcellularLocation>
        <location evidence="5">Nucleus</location>
    </subcellularLocation>
</comment>
<dbReference type="GO" id="GO:0000785">
    <property type="term" value="C:chromatin"/>
    <property type="evidence" value="ECO:0007669"/>
    <property type="project" value="UniProtKB-ARBA"/>
</dbReference>
<gene>
    <name evidence="9" type="primary">YAF9</name>
    <name evidence="9" type="ORF">DEBR0S3_08790G</name>
    <name evidence="8" type="ORF">HII12_004412</name>
</gene>
<evidence type="ECO:0000256" key="1">
    <source>
        <dbReference type="ARBA" id="ARBA00022408"/>
    </source>
</evidence>
<dbReference type="Pfam" id="PF03366">
    <property type="entry name" value="YEATS"/>
    <property type="match status" value="1"/>
</dbReference>
<evidence type="ECO:0000313" key="8">
    <source>
        <dbReference type="EMBL" id="KAF6007522.1"/>
    </source>
</evidence>
<dbReference type="EMBL" id="CABFWN010000003">
    <property type="protein sequence ID" value="VUG18362.1"/>
    <property type="molecule type" value="Genomic_DNA"/>
</dbReference>
<proteinExistence type="predicted"/>
<evidence type="ECO:0000259" key="7">
    <source>
        <dbReference type="PROSITE" id="PS51037"/>
    </source>
</evidence>
<sequence>MAGQIQRRIHGISISKPIIYGNYAEPVSEKNPLPPNAPKDHTHIWTLFVKDPTGQDLSTYIKRVVFKLHETYPNPNRTVDHPPFELRESGWGEFEVAIKIYFNSICGEKSVTLYHNLKLHPYPPEVVSLNAGAPVTTKEGRVESILYEEIVFNEPTEKMFRLLTAKPGSLLPYRSEKTPFTKEHEREEEDRIDQAKELVRHQLEKRTAEFRELEVERQRLMQM</sequence>
<feature type="coiled-coil region" evidence="6">
    <location>
        <begin position="185"/>
        <end position="223"/>
    </location>
</feature>
<evidence type="ECO:0000256" key="3">
    <source>
        <dbReference type="ARBA" id="ARBA00023163"/>
    </source>
</evidence>
<accession>A0A7D9H051</accession>
<organism evidence="9 10">
    <name type="scientific">Dekkera bruxellensis</name>
    <name type="common">Brettanomyces custersii</name>
    <dbReference type="NCBI Taxonomy" id="5007"/>
    <lineage>
        <taxon>Eukaryota</taxon>
        <taxon>Fungi</taxon>
        <taxon>Dikarya</taxon>
        <taxon>Ascomycota</taxon>
        <taxon>Saccharomycotina</taxon>
        <taxon>Pichiomycetes</taxon>
        <taxon>Pichiales</taxon>
        <taxon>Pichiaceae</taxon>
        <taxon>Brettanomyces</taxon>
    </lineage>
</organism>